<dbReference type="RefSeq" id="WP_039629603.1">
    <property type="nucleotide sequence ID" value="NZ_AYSO01000005.1"/>
</dbReference>
<organism evidence="2 3">
    <name type="scientific">Clostridium argentinense CDC 2741</name>
    <dbReference type="NCBI Taxonomy" id="1418104"/>
    <lineage>
        <taxon>Bacteria</taxon>
        <taxon>Bacillati</taxon>
        <taxon>Bacillota</taxon>
        <taxon>Clostridia</taxon>
        <taxon>Eubacteriales</taxon>
        <taxon>Clostridiaceae</taxon>
        <taxon>Clostridium</taxon>
    </lineage>
</organism>
<dbReference type="Proteomes" id="UP000031366">
    <property type="component" value="Unassembled WGS sequence"/>
</dbReference>
<evidence type="ECO:0000256" key="1">
    <source>
        <dbReference type="SAM" id="Coils"/>
    </source>
</evidence>
<proteinExistence type="predicted"/>
<accession>A0A0C1RDV8</accession>
<evidence type="ECO:0000313" key="3">
    <source>
        <dbReference type="Proteomes" id="UP000031366"/>
    </source>
</evidence>
<dbReference type="STRING" id="29341.RSJ17_09615"/>
<evidence type="ECO:0000313" key="2">
    <source>
        <dbReference type="EMBL" id="KIE48511.1"/>
    </source>
</evidence>
<keyword evidence="3" id="KW-1185">Reference proteome</keyword>
<keyword evidence="1" id="KW-0175">Coiled coil</keyword>
<protein>
    <submittedName>
        <fullName evidence="2">Uncharacterized protein</fullName>
    </submittedName>
</protein>
<dbReference type="EMBL" id="AYSO01000005">
    <property type="protein sequence ID" value="KIE48511.1"/>
    <property type="molecule type" value="Genomic_DNA"/>
</dbReference>
<gene>
    <name evidence="2" type="ORF">U732_4301</name>
</gene>
<dbReference type="AlphaFoldDB" id="A0A0C1RDV8"/>
<comment type="caution">
    <text evidence="2">The sequence shown here is derived from an EMBL/GenBank/DDBJ whole genome shotgun (WGS) entry which is preliminary data.</text>
</comment>
<name>A0A0C1RDV8_9CLOT</name>
<dbReference type="OrthoDB" id="9996285at2"/>
<feature type="coiled-coil region" evidence="1">
    <location>
        <begin position="51"/>
        <end position="106"/>
    </location>
</feature>
<sequence length="106" mass="12699">MKKLQEIIDFLSTQLLIIVRRISNSIYRVYNNIVFNFNKQSTIKKMFEPTIDKKQNINKELLNDLKCLKNKRENLENEINCIKKENSKIEEKINILELLLTEQSQQ</sequence>
<reference evidence="2 3" key="1">
    <citation type="journal article" date="2015" name="Infect. Genet. Evol.">
        <title>Genomic sequences of six botulinum neurotoxin-producing strains representing three clostridial species illustrate the mobility and diversity of botulinum neurotoxin genes.</title>
        <authorList>
            <person name="Smith T.J."/>
            <person name="Hill K.K."/>
            <person name="Xie G."/>
            <person name="Foley B.T."/>
            <person name="Williamson C.H."/>
            <person name="Foster J.T."/>
            <person name="Johnson S.L."/>
            <person name="Chertkov O."/>
            <person name="Teshima H."/>
            <person name="Gibbons H.S."/>
            <person name="Johnsky L.A."/>
            <person name="Karavis M.A."/>
            <person name="Smith L.A."/>
        </authorList>
    </citation>
    <scope>NUCLEOTIDE SEQUENCE [LARGE SCALE GENOMIC DNA]</scope>
    <source>
        <strain evidence="2 3">CDC 2741</strain>
    </source>
</reference>